<feature type="signal peptide" evidence="1">
    <location>
        <begin position="1"/>
        <end position="35"/>
    </location>
</feature>
<evidence type="ECO:0008006" key="4">
    <source>
        <dbReference type="Google" id="ProtNLM"/>
    </source>
</evidence>
<dbReference type="Proteomes" id="UP000325313">
    <property type="component" value="Unassembled WGS sequence"/>
</dbReference>
<accession>A0A5B0SFG9</accession>
<name>A0A5B0SFG9_PUCGR</name>
<organism evidence="2 3">
    <name type="scientific">Puccinia graminis f. sp. tritici</name>
    <dbReference type="NCBI Taxonomy" id="56615"/>
    <lineage>
        <taxon>Eukaryota</taxon>
        <taxon>Fungi</taxon>
        <taxon>Dikarya</taxon>
        <taxon>Basidiomycota</taxon>
        <taxon>Pucciniomycotina</taxon>
        <taxon>Pucciniomycetes</taxon>
        <taxon>Pucciniales</taxon>
        <taxon>Pucciniaceae</taxon>
        <taxon>Puccinia</taxon>
    </lineage>
</organism>
<dbReference type="EMBL" id="VDEP01000029">
    <property type="protein sequence ID" value="KAA1136748.1"/>
    <property type="molecule type" value="Genomic_DNA"/>
</dbReference>
<evidence type="ECO:0000256" key="1">
    <source>
        <dbReference type="SAM" id="SignalP"/>
    </source>
</evidence>
<sequence length="175" mass="18873">MCCSIDLNRSTSPVAMRLIAPMILVTLSSLSMILAAPAEGPALVSGLSKHSTPDCIGTLSLEMRDEPCRTPGCGETLWTVVHRCSECDEVRSDPFESCPKCHVPAVDRTWHGPGCSATTAQISVGTGGSQCTMCQGRVVQWKMRCLTCTRINEKMTACNELCIRCSGRPDRCCSN</sequence>
<proteinExistence type="predicted"/>
<keyword evidence="1" id="KW-0732">Signal</keyword>
<gene>
    <name evidence="2" type="ORF">PGTUg99_000488</name>
</gene>
<evidence type="ECO:0000313" key="3">
    <source>
        <dbReference type="Proteomes" id="UP000325313"/>
    </source>
</evidence>
<protein>
    <recommendedName>
        <fullName evidence="4">RING-type domain-containing protein</fullName>
    </recommendedName>
</protein>
<comment type="caution">
    <text evidence="2">The sequence shown here is derived from an EMBL/GenBank/DDBJ whole genome shotgun (WGS) entry which is preliminary data.</text>
</comment>
<evidence type="ECO:0000313" key="2">
    <source>
        <dbReference type="EMBL" id="KAA1136748.1"/>
    </source>
</evidence>
<dbReference type="AlphaFoldDB" id="A0A5B0SFG9"/>
<reference evidence="2 3" key="1">
    <citation type="submission" date="2019-05" db="EMBL/GenBank/DDBJ databases">
        <title>Emergence of the Ug99 lineage of the wheat stem rust pathogen through somatic hybridization.</title>
        <authorList>
            <person name="Li F."/>
            <person name="Upadhyaya N.M."/>
            <person name="Sperschneider J."/>
            <person name="Matny O."/>
            <person name="Nguyen-Phuc H."/>
            <person name="Mago R."/>
            <person name="Raley C."/>
            <person name="Miller M.E."/>
            <person name="Silverstein K.A.T."/>
            <person name="Henningsen E."/>
            <person name="Hirsch C.D."/>
            <person name="Visser B."/>
            <person name="Pretorius Z.A."/>
            <person name="Steffenson B.J."/>
            <person name="Schwessinger B."/>
            <person name="Dodds P.N."/>
            <person name="Figueroa M."/>
        </authorList>
    </citation>
    <scope>NUCLEOTIDE SEQUENCE [LARGE SCALE GENOMIC DNA]</scope>
    <source>
        <strain evidence="2 3">Ug99</strain>
    </source>
</reference>
<dbReference type="InterPro" id="IPR036280">
    <property type="entry name" value="Multihaem_cyt_sf"/>
</dbReference>
<feature type="chain" id="PRO_5023086824" description="RING-type domain-containing protein" evidence="1">
    <location>
        <begin position="36"/>
        <end position="175"/>
    </location>
</feature>
<dbReference type="SUPFAM" id="SSF48695">
    <property type="entry name" value="Multiheme cytochromes"/>
    <property type="match status" value="1"/>
</dbReference>